<feature type="non-terminal residue" evidence="1">
    <location>
        <position position="1"/>
    </location>
</feature>
<protein>
    <submittedName>
        <fullName evidence="1">Uncharacterized protein</fullName>
    </submittedName>
</protein>
<reference evidence="1" key="1">
    <citation type="journal article" date="2023" name="Mol. Phylogenet. Evol.">
        <title>Genome-scale phylogeny and comparative genomics of the fungal order Sordariales.</title>
        <authorList>
            <person name="Hensen N."/>
            <person name="Bonometti L."/>
            <person name="Westerberg I."/>
            <person name="Brannstrom I.O."/>
            <person name="Guillou S."/>
            <person name="Cros-Aarteil S."/>
            <person name="Calhoun S."/>
            <person name="Haridas S."/>
            <person name="Kuo A."/>
            <person name="Mondo S."/>
            <person name="Pangilinan J."/>
            <person name="Riley R."/>
            <person name="LaButti K."/>
            <person name="Andreopoulos B."/>
            <person name="Lipzen A."/>
            <person name="Chen C."/>
            <person name="Yan M."/>
            <person name="Daum C."/>
            <person name="Ng V."/>
            <person name="Clum A."/>
            <person name="Steindorff A."/>
            <person name="Ohm R.A."/>
            <person name="Martin F."/>
            <person name="Silar P."/>
            <person name="Natvig D.O."/>
            <person name="Lalanne C."/>
            <person name="Gautier V."/>
            <person name="Ament-Velasquez S.L."/>
            <person name="Kruys A."/>
            <person name="Hutchinson M.I."/>
            <person name="Powell A.J."/>
            <person name="Barry K."/>
            <person name="Miller A.N."/>
            <person name="Grigoriev I.V."/>
            <person name="Debuchy R."/>
            <person name="Gladieux P."/>
            <person name="Hiltunen Thoren M."/>
            <person name="Johannesson H."/>
        </authorList>
    </citation>
    <scope>NUCLEOTIDE SEQUENCE</scope>
    <source>
        <strain evidence="1">CBS 955.72</strain>
    </source>
</reference>
<organism evidence="1 2">
    <name type="scientific">Lasiosphaeria hispida</name>
    <dbReference type="NCBI Taxonomy" id="260671"/>
    <lineage>
        <taxon>Eukaryota</taxon>
        <taxon>Fungi</taxon>
        <taxon>Dikarya</taxon>
        <taxon>Ascomycota</taxon>
        <taxon>Pezizomycotina</taxon>
        <taxon>Sordariomycetes</taxon>
        <taxon>Sordariomycetidae</taxon>
        <taxon>Sordariales</taxon>
        <taxon>Lasiosphaeriaceae</taxon>
        <taxon>Lasiosphaeria</taxon>
    </lineage>
</organism>
<name>A0AAJ0HSN5_9PEZI</name>
<evidence type="ECO:0000313" key="2">
    <source>
        <dbReference type="Proteomes" id="UP001275084"/>
    </source>
</evidence>
<dbReference type="Proteomes" id="UP001275084">
    <property type="component" value="Unassembled WGS sequence"/>
</dbReference>
<gene>
    <name evidence="1" type="ORF">B0T25DRAFT_496547</name>
</gene>
<reference evidence="1" key="2">
    <citation type="submission" date="2023-06" db="EMBL/GenBank/DDBJ databases">
        <authorList>
            <consortium name="Lawrence Berkeley National Laboratory"/>
            <person name="Haridas S."/>
            <person name="Hensen N."/>
            <person name="Bonometti L."/>
            <person name="Westerberg I."/>
            <person name="Brannstrom I.O."/>
            <person name="Guillou S."/>
            <person name="Cros-Aarteil S."/>
            <person name="Calhoun S."/>
            <person name="Kuo A."/>
            <person name="Mondo S."/>
            <person name="Pangilinan J."/>
            <person name="Riley R."/>
            <person name="Labutti K."/>
            <person name="Andreopoulos B."/>
            <person name="Lipzen A."/>
            <person name="Chen C."/>
            <person name="Yanf M."/>
            <person name="Daum C."/>
            <person name="Ng V."/>
            <person name="Clum A."/>
            <person name="Steindorff A."/>
            <person name="Ohm R."/>
            <person name="Martin F."/>
            <person name="Silar P."/>
            <person name="Natvig D."/>
            <person name="Lalanne C."/>
            <person name="Gautier V."/>
            <person name="Ament-Velasquez S.L."/>
            <person name="Kruys A."/>
            <person name="Hutchinson M.I."/>
            <person name="Powell A.J."/>
            <person name="Barry K."/>
            <person name="Miller A.N."/>
            <person name="Grigoriev I.V."/>
            <person name="Debuchy R."/>
            <person name="Gladieux P."/>
            <person name="Thoren M.H."/>
            <person name="Johannesson H."/>
        </authorList>
    </citation>
    <scope>NUCLEOTIDE SEQUENCE</scope>
    <source>
        <strain evidence="1">CBS 955.72</strain>
    </source>
</reference>
<evidence type="ECO:0000313" key="1">
    <source>
        <dbReference type="EMBL" id="KAK3360597.1"/>
    </source>
</evidence>
<comment type="caution">
    <text evidence="1">The sequence shown here is derived from an EMBL/GenBank/DDBJ whole genome shotgun (WGS) entry which is preliminary data.</text>
</comment>
<accession>A0AAJ0HSN5</accession>
<keyword evidence="2" id="KW-1185">Reference proteome</keyword>
<proteinExistence type="predicted"/>
<dbReference type="EMBL" id="JAUIQD010000002">
    <property type="protein sequence ID" value="KAK3360597.1"/>
    <property type="molecule type" value="Genomic_DNA"/>
</dbReference>
<sequence>DGHGYEQDHLPYFECGDFLRAEVAFPDCWSGKDLTAPITRQEPRHTPLWT</sequence>
<dbReference type="AlphaFoldDB" id="A0AAJ0HSN5"/>